<evidence type="ECO:0000313" key="8">
    <source>
        <dbReference type="EMBL" id="KAJ0961370.1"/>
    </source>
</evidence>
<keyword evidence="2" id="KW-0805">Transcription regulation</keyword>
<dbReference type="EMBL" id="JAGGNH010000025">
    <property type="protein sequence ID" value="KAJ0961370.1"/>
    <property type="molecule type" value="Genomic_DNA"/>
</dbReference>
<evidence type="ECO:0000256" key="6">
    <source>
        <dbReference type="SAM" id="MobiDB-lite"/>
    </source>
</evidence>
<name>A0A9D5BVL7_9LILI</name>
<organism evidence="8 9">
    <name type="scientific">Dioscorea zingiberensis</name>
    <dbReference type="NCBI Taxonomy" id="325984"/>
    <lineage>
        <taxon>Eukaryota</taxon>
        <taxon>Viridiplantae</taxon>
        <taxon>Streptophyta</taxon>
        <taxon>Embryophyta</taxon>
        <taxon>Tracheophyta</taxon>
        <taxon>Spermatophyta</taxon>
        <taxon>Magnoliopsida</taxon>
        <taxon>Liliopsida</taxon>
        <taxon>Dioscoreales</taxon>
        <taxon>Dioscoreaceae</taxon>
        <taxon>Dioscorea</taxon>
    </lineage>
</organism>
<dbReference type="InterPro" id="IPR015300">
    <property type="entry name" value="DNA-bd_pseudobarrel_sf"/>
</dbReference>
<dbReference type="OrthoDB" id="590488at2759"/>
<evidence type="ECO:0000256" key="5">
    <source>
        <dbReference type="ARBA" id="ARBA00023242"/>
    </source>
</evidence>
<dbReference type="SUPFAM" id="SSF101936">
    <property type="entry name" value="DNA-binding pseudobarrel domain"/>
    <property type="match status" value="1"/>
</dbReference>
<evidence type="ECO:0000256" key="2">
    <source>
        <dbReference type="ARBA" id="ARBA00023015"/>
    </source>
</evidence>
<dbReference type="PROSITE" id="PS50863">
    <property type="entry name" value="B3"/>
    <property type="match status" value="1"/>
</dbReference>
<feature type="domain" description="TF-B3" evidence="7">
    <location>
        <begin position="8"/>
        <end position="101"/>
    </location>
</feature>
<keyword evidence="3" id="KW-0238">DNA-binding</keyword>
<proteinExistence type="predicted"/>
<keyword evidence="5" id="KW-0539">Nucleus</keyword>
<accession>A0A9D5BVL7</accession>
<dbReference type="InterPro" id="IPR050655">
    <property type="entry name" value="Plant_B3_domain"/>
</dbReference>
<dbReference type="AlphaFoldDB" id="A0A9D5BVL7"/>
<evidence type="ECO:0000256" key="1">
    <source>
        <dbReference type="ARBA" id="ARBA00004123"/>
    </source>
</evidence>
<gene>
    <name evidence="8" type="ORF">J5N97_000497</name>
</gene>
<evidence type="ECO:0000313" key="9">
    <source>
        <dbReference type="Proteomes" id="UP001085076"/>
    </source>
</evidence>
<sequence length="247" mass="27844">MAERRRSPHFFKIFMPQFHSQQLVVPSDFLKHMEGELAQTIALIGPSGNQWDVNLVKRGSAMEFDDGWNEFVVDHSLASGDFLVFRYDNDSHFTVLIFDVNSCEKEIAFSAKPSKETIDHGESKCREKVKMPRENQVTQLISKRKKESDECSNAMKKLNCSNLTIEEYHSSSSGEEFVTPLRIIDVTTEEDLPTTSSSDDALDGTQRRNVRPLISSSKGTKETSAMLGESFSASKITKTTSYTKRIG</sequence>
<dbReference type="GO" id="GO:0003677">
    <property type="term" value="F:DNA binding"/>
    <property type="evidence" value="ECO:0007669"/>
    <property type="project" value="UniProtKB-KW"/>
</dbReference>
<dbReference type="Pfam" id="PF02362">
    <property type="entry name" value="B3"/>
    <property type="match status" value="1"/>
</dbReference>
<comment type="subcellular location">
    <subcellularLocation>
        <location evidence="1">Nucleus</location>
    </subcellularLocation>
</comment>
<evidence type="ECO:0000259" key="7">
    <source>
        <dbReference type="PROSITE" id="PS50863"/>
    </source>
</evidence>
<dbReference type="PANTHER" id="PTHR31920">
    <property type="entry name" value="B3 DOMAIN-CONTAINING"/>
    <property type="match status" value="1"/>
</dbReference>
<reference evidence="8 9" key="1">
    <citation type="journal article" date="2022" name="Hortic Res">
        <title>The genome of Dioscorea zingiberensis sheds light on the biosynthesis, origin and evolution of the medicinally important diosgenin saponins.</title>
        <authorList>
            <person name="Li Y."/>
            <person name="Tan C."/>
            <person name="Li Z."/>
            <person name="Guo J."/>
            <person name="Li S."/>
            <person name="Chen X."/>
            <person name="Wang C."/>
            <person name="Dai X."/>
            <person name="Yang H."/>
            <person name="Song W."/>
            <person name="Hou L."/>
            <person name="Xu J."/>
            <person name="Tong Z."/>
            <person name="Xu A."/>
            <person name="Yuan X."/>
            <person name="Wang W."/>
            <person name="Yang Q."/>
            <person name="Chen L."/>
            <person name="Sun Z."/>
            <person name="Wang K."/>
            <person name="Pan B."/>
            <person name="Chen J."/>
            <person name="Bao Y."/>
            <person name="Liu F."/>
            <person name="Qi X."/>
            <person name="Gang D.R."/>
            <person name="Wen J."/>
            <person name="Li J."/>
        </authorList>
    </citation>
    <scope>NUCLEOTIDE SEQUENCE [LARGE SCALE GENOMIC DNA]</scope>
    <source>
        <strain evidence="8">Dzin_1.0</strain>
    </source>
</reference>
<comment type="caution">
    <text evidence="8">The sequence shown here is derived from an EMBL/GenBank/DDBJ whole genome shotgun (WGS) entry which is preliminary data.</text>
</comment>
<dbReference type="Proteomes" id="UP001085076">
    <property type="component" value="Unassembled WGS sequence"/>
</dbReference>
<keyword evidence="4" id="KW-0804">Transcription</keyword>
<dbReference type="InterPro" id="IPR003340">
    <property type="entry name" value="B3_DNA-bd"/>
</dbReference>
<dbReference type="CDD" id="cd10017">
    <property type="entry name" value="B3_DNA"/>
    <property type="match status" value="1"/>
</dbReference>
<keyword evidence="9" id="KW-1185">Reference proteome</keyword>
<evidence type="ECO:0000256" key="3">
    <source>
        <dbReference type="ARBA" id="ARBA00023125"/>
    </source>
</evidence>
<evidence type="ECO:0000256" key="4">
    <source>
        <dbReference type="ARBA" id="ARBA00023163"/>
    </source>
</evidence>
<dbReference type="PANTHER" id="PTHR31920:SF135">
    <property type="entry name" value="B3 DOMAIN-CONTAINING PROTEIN OS03G0621600-RELATED"/>
    <property type="match status" value="1"/>
</dbReference>
<dbReference type="SMART" id="SM01019">
    <property type="entry name" value="B3"/>
    <property type="match status" value="1"/>
</dbReference>
<protein>
    <recommendedName>
        <fullName evidence="7">TF-B3 domain-containing protein</fullName>
    </recommendedName>
</protein>
<dbReference type="GO" id="GO:0005634">
    <property type="term" value="C:nucleus"/>
    <property type="evidence" value="ECO:0007669"/>
    <property type="project" value="UniProtKB-SubCell"/>
</dbReference>
<dbReference type="Gene3D" id="2.40.330.10">
    <property type="entry name" value="DNA-binding pseudobarrel domain"/>
    <property type="match status" value="1"/>
</dbReference>
<feature type="region of interest" description="Disordered" evidence="6">
    <location>
        <begin position="188"/>
        <end position="221"/>
    </location>
</feature>